<evidence type="ECO:0000313" key="2">
    <source>
        <dbReference type="EMBL" id="CDW49414.1"/>
    </source>
</evidence>
<dbReference type="AlphaFoldDB" id="A0A0K2VG37"/>
<keyword evidence="1" id="KW-0812">Transmembrane</keyword>
<accession>A0A0K2VG37</accession>
<keyword evidence="1" id="KW-0472">Membrane</keyword>
<keyword evidence="1" id="KW-1133">Transmembrane helix</keyword>
<feature type="transmembrane region" description="Helical" evidence="1">
    <location>
        <begin position="32"/>
        <end position="55"/>
    </location>
</feature>
<proteinExistence type="predicted"/>
<protein>
    <submittedName>
        <fullName evidence="2">Uncharacterized protein</fullName>
    </submittedName>
</protein>
<reference evidence="2" key="1">
    <citation type="submission" date="2014-05" db="EMBL/GenBank/DDBJ databases">
        <authorList>
            <person name="Chronopoulou M."/>
        </authorList>
    </citation>
    <scope>NUCLEOTIDE SEQUENCE</scope>
    <source>
        <tissue evidence="2">Whole organism</tissue>
    </source>
</reference>
<organism evidence="2">
    <name type="scientific">Lepeophtheirus salmonis</name>
    <name type="common">Salmon louse</name>
    <name type="synonym">Caligus salmonis</name>
    <dbReference type="NCBI Taxonomy" id="72036"/>
    <lineage>
        <taxon>Eukaryota</taxon>
        <taxon>Metazoa</taxon>
        <taxon>Ecdysozoa</taxon>
        <taxon>Arthropoda</taxon>
        <taxon>Crustacea</taxon>
        <taxon>Multicrustacea</taxon>
        <taxon>Hexanauplia</taxon>
        <taxon>Copepoda</taxon>
        <taxon>Siphonostomatoida</taxon>
        <taxon>Caligidae</taxon>
        <taxon>Lepeophtheirus</taxon>
    </lineage>
</organism>
<dbReference type="EMBL" id="HACA01032053">
    <property type="protein sequence ID" value="CDW49414.1"/>
    <property type="molecule type" value="Transcribed_RNA"/>
</dbReference>
<evidence type="ECO:0000256" key="1">
    <source>
        <dbReference type="SAM" id="Phobius"/>
    </source>
</evidence>
<sequence length="98" mass="11222">MTGNFSTIADQVSVTLDRNISNTNFGDEVSSWSFLILIIGFLLFFSILTGMLKYYMNKDDISSMEGGESYSHDGYTQRISYESAWKDRELLNLQRGRI</sequence>
<name>A0A0K2VG37_LEPSM</name>